<proteinExistence type="inferred from homology"/>
<dbReference type="AlphaFoldDB" id="A0A8I6WQ44"/>
<reference evidence="5" key="3">
    <citation type="submission" date="2022-01" db="UniProtKB">
        <authorList>
            <consortium name="EnsemblPlants"/>
        </authorList>
    </citation>
    <scope>IDENTIFICATION</scope>
    <source>
        <strain evidence="5">subsp. vulgare</strain>
    </source>
</reference>
<keyword evidence="6" id="KW-1185">Reference proteome</keyword>
<dbReference type="PROSITE" id="PS00745">
    <property type="entry name" value="RF_PROK_I"/>
    <property type="match status" value="1"/>
</dbReference>
<dbReference type="PANTHER" id="PTHR43804:SF7">
    <property type="entry name" value="LD18447P"/>
    <property type="match status" value="1"/>
</dbReference>
<dbReference type="PANTHER" id="PTHR43804">
    <property type="entry name" value="LD18447P"/>
    <property type="match status" value="1"/>
</dbReference>
<dbReference type="Gramene" id="HORVU.MOREX.r2.1HG0013890.1">
    <property type="protein sequence ID" value="HORVU.MOREX.r2.1HG0013890.1"/>
    <property type="gene ID" value="HORVU.MOREX.r2.1HG0013890"/>
</dbReference>
<dbReference type="Gene3D" id="3.30.160.20">
    <property type="match status" value="1"/>
</dbReference>
<dbReference type="Gramene" id="HORVU.MOREX.r3.1HG0017890.1">
    <property type="protein sequence ID" value="HORVU.MOREX.r3.1HG0017890.1"/>
    <property type="gene ID" value="HORVU.MOREX.r3.1HG0017890"/>
</dbReference>
<dbReference type="FunFam" id="3.30.70.1660:FF:000002">
    <property type="entry name" value="Peptide chain release factor 1"/>
    <property type="match status" value="1"/>
</dbReference>
<evidence type="ECO:0000256" key="3">
    <source>
        <dbReference type="ARBA" id="ARBA00022917"/>
    </source>
</evidence>
<organism evidence="5 6">
    <name type="scientific">Hordeum vulgare subsp. vulgare</name>
    <name type="common">Domesticated barley</name>
    <dbReference type="NCBI Taxonomy" id="112509"/>
    <lineage>
        <taxon>Eukaryota</taxon>
        <taxon>Viridiplantae</taxon>
        <taxon>Streptophyta</taxon>
        <taxon>Embryophyta</taxon>
        <taxon>Tracheophyta</taxon>
        <taxon>Spermatophyta</taxon>
        <taxon>Magnoliopsida</taxon>
        <taxon>Liliopsida</taxon>
        <taxon>Poales</taxon>
        <taxon>Poaceae</taxon>
        <taxon>BOP clade</taxon>
        <taxon>Pooideae</taxon>
        <taxon>Triticodae</taxon>
        <taxon>Triticeae</taxon>
        <taxon>Hordeinae</taxon>
        <taxon>Hordeum</taxon>
    </lineage>
</organism>
<dbReference type="SUPFAM" id="SSF75620">
    <property type="entry name" value="Release factor"/>
    <property type="match status" value="1"/>
</dbReference>
<dbReference type="InterPro" id="IPR000352">
    <property type="entry name" value="Pep_chain_release_fac_I"/>
</dbReference>
<evidence type="ECO:0000256" key="2">
    <source>
        <dbReference type="ARBA" id="ARBA00022481"/>
    </source>
</evidence>
<feature type="domain" description="Prokaryotic-type class I peptide chain release factors" evidence="4">
    <location>
        <begin position="287"/>
        <end position="303"/>
    </location>
</feature>
<reference evidence="5" key="2">
    <citation type="submission" date="2020-10" db="EMBL/GenBank/DDBJ databases">
        <authorList>
            <person name="Scholz U."/>
            <person name="Mascher M."/>
            <person name="Fiebig A."/>
        </authorList>
    </citation>
    <scope>NUCLEOTIDE SEQUENCE [LARGE SCALE GENOMIC DNA]</scope>
    <source>
        <strain evidence="5">cv. Morex</strain>
    </source>
</reference>
<keyword evidence="3" id="KW-0648">Protein biosynthesis</keyword>
<dbReference type="NCBIfam" id="NF001859">
    <property type="entry name" value="PRK00591.1"/>
    <property type="match status" value="1"/>
</dbReference>
<dbReference type="FunFam" id="3.30.160.20:FF:000004">
    <property type="entry name" value="Peptide chain release factor 1"/>
    <property type="match status" value="1"/>
</dbReference>
<dbReference type="InterPro" id="IPR045853">
    <property type="entry name" value="Pep_chain_release_fac_I_sf"/>
</dbReference>
<dbReference type="EnsemblPlants" id="HORVU.MOREX.r3.1HG0017890.1">
    <property type="protein sequence ID" value="HORVU.MOREX.r3.1HG0017890.1"/>
    <property type="gene ID" value="HORVU.MOREX.r3.1HG0017890"/>
</dbReference>
<dbReference type="SMART" id="SM00937">
    <property type="entry name" value="PCRF"/>
    <property type="match status" value="1"/>
</dbReference>
<name>A0A8I6WQ44_HORVV</name>
<evidence type="ECO:0000313" key="6">
    <source>
        <dbReference type="Proteomes" id="UP000011116"/>
    </source>
</evidence>
<evidence type="ECO:0000256" key="1">
    <source>
        <dbReference type="ARBA" id="ARBA00010835"/>
    </source>
</evidence>
<dbReference type="GO" id="GO:0016149">
    <property type="term" value="F:translation release factor activity, codon specific"/>
    <property type="evidence" value="ECO:0007669"/>
    <property type="project" value="InterPro"/>
</dbReference>
<protein>
    <recommendedName>
        <fullName evidence="4">Prokaryotic-type class I peptide chain release factors domain-containing protein</fullName>
    </recommendedName>
</protein>
<dbReference type="KEGG" id="hvg:123422270"/>
<comment type="similarity">
    <text evidence="1">Belongs to the prokaryotic/mitochondrial release factor family.</text>
</comment>
<dbReference type="InterPro" id="IPR050057">
    <property type="entry name" value="Prokaryotic/Mito_RF"/>
</dbReference>
<evidence type="ECO:0000313" key="5">
    <source>
        <dbReference type="EnsemblPlants" id="HORVU.MOREX.r3.1HG0017890.1"/>
    </source>
</evidence>
<dbReference type="Gene3D" id="3.30.70.1660">
    <property type="match status" value="1"/>
</dbReference>
<dbReference type="Pfam" id="PF03462">
    <property type="entry name" value="PCRF"/>
    <property type="match status" value="1"/>
</dbReference>
<gene>
    <name evidence="5" type="primary">LOC123422270</name>
</gene>
<dbReference type="OrthoDB" id="2019491at2759"/>
<dbReference type="GO" id="GO:0005737">
    <property type="term" value="C:cytoplasm"/>
    <property type="evidence" value="ECO:0007669"/>
    <property type="project" value="UniProtKB-ARBA"/>
</dbReference>
<dbReference type="Proteomes" id="UP000011116">
    <property type="component" value="Chromosome 1H"/>
</dbReference>
<dbReference type="SMR" id="A0A8I6WQ44"/>
<dbReference type="NCBIfam" id="TIGR00019">
    <property type="entry name" value="prfA"/>
    <property type="match status" value="1"/>
</dbReference>
<dbReference type="Gene3D" id="6.10.140.1950">
    <property type="match status" value="1"/>
</dbReference>
<dbReference type="HAMAP" id="MF_00093">
    <property type="entry name" value="Rel_fac_1"/>
    <property type="match status" value="1"/>
</dbReference>
<dbReference type="Pfam" id="PF00472">
    <property type="entry name" value="RF-1"/>
    <property type="match status" value="1"/>
</dbReference>
<reference evidence="6" key="1">
    <citation type="journal article" date="2012" name="Nature">
        <title>A physical, genetic and functional sequence assembly of the barley genome.</title>
        <authorList>
            <consortium name="The International Barley Genome Sequencing Consortium"/>
            <person name="Mayer K.F."/>
            <person name="Waugh R."/>
            <person name="Brown J.W."/>
            <person name="Schulman A."/>
            <person name="Langridge P."/>
            <person name="Platzer M."/>
            <person name="Fincher G.B."/>
            <person name="Muehlbauer G.J."/>
            <person name="Sato K."/>
            <person name="Close T.J."/>
            <person name="Wise R.P."/>
            <person name="Stein N."/>
        </authorList>
    </citation>
    <scope>NUCLEOTIDE SEQUENCE [LARGE SCALE GENOMIC DNA]</scope>
    <source>
        <strain evidence="6">cv. Morex</strain>
    </source>
</reference>
<dbReference type="RefSeq" id="XP_044963613.1">
    <property type="nucleotide sequence ID" value="XM_045107678.1"/>
</dbReference>
<evidence type="ECO:0000259" key="4">
    <source>
        <dbReference type="PROSITE" id="PS00745"/>
    </source>
</evidence>
<keyword evidence="2" id="KW-0488">Methylation</keyword>
<dbReference type="InterPro" id="IPR004373">
    <property type="entry name" value="RF-1"/>
</dbReference>
<dbReference type="InterPro" id="IPR005139">
    <property type="entry name" value="PCRF"/>
</dbReference>
<sequence length="418" mass="47157">MQHQIRRCGAVAFAALRRVRHFPRPTVAAAAPPTAAWIRPYTPRLYSTADMSQQLPANLVQIMEQRMKLIEQKSAYLQEQINQPAASPEEYSRANKEFHKLESTVELIKELRSKQKEITGLTSLVTNSVEEKDMREMAAEELLEAVEEEKRLQHELFRTLLPKDEADERDCILEVRAGTGGEEASLFAMDIFKMYEKYSQNNGWKFDTIDIMESAVKGYKEASGTISGPGVYGKLKFESGIHRVQRVPVTEKSGRVHTSAVSVAVLPQADEVDVQLRNEDLRIDTYRSGGSGGQSVNTTDSAVRITHLPTGTVVAIQDERSQHQNKAKALKVLRARLYELERHRLHTDRSKLRSEQIGSGDRSERIRTYNFPQGRVTDHRVGVTHHSIVDVMEGESLDVFIEALLLQEEMDAIASFAS</sequence>
<dbReference type="GeneID" id="123422270"/>
<accession>A0A8I6WQ44</accession>